<comment type="caution">
    <text evidence="2">The sequence shown here is derived from an EMBL/GenBank/DDBJ whole genome shotgun (WGS) entry which is preliminary data.</text>
</comment>
<feature type="compositionally biased region" description="Low complexity" evidence="1">
    <location>
        <begin position="253"/>
        <end position="262"/>
    </location>
</feature>
<gene>
    <name evidence="2" type="ORF">C7M84_000539</name>
</gene>
<dbReference type="AlphaFoldDB" id="A0A423TWA4"/>
<organism evidence="2 3">
    <name type="scientific">Penaeus vannamei</name>
    <name type="common">Whiteleg shrimp</name>
    <name type="synonym">Litopenaeus vannamei</name>
    <dbReference type="NCBI Taxonomy" id="6689"/>
    <lineage>
        <taxon>Eukaryota</taxon>
        <taxon>Metazoa</taxon>
        <taxon>Ecdysozoa</taxon>
        <taxon>Arthropoda</taxon>
        <taxon>Crustacea</taxon>
        <taxon>Multicrustacea</taxon>
        <taxon>Malacostraca</taxon>
        <taxon>Eumalacostraca</taxon>
        <taxon>Eucarida</taxon>
        <taxon>Decapoda</taxon>
        <taxon>Dendrobranchiata</taxon>
        <taxon>Penaeoidea</taxon>
        <taxon>Penaeidae</taxon>
        <taxon>Penaeus</taxon>
    </lineage>
</organism>
<feature type="compositionally biased region" description="Polar residues" evidence="1">
    <location>
        <begin position="180"/>
        <end position="189"/>
    </location>
</feature>
<evidence type="ECO:0000313" key="2">
    <source>
        <dbReference type="EMBL" id="ROT80716.1"/>
    </source>
</evidence>
<keyword evidence="3" id="KW-1185">Reference proteome</keyword>
<feature type="compositionally biased region" description="Polar residues" evidence="1">
    <location>
        <begin position="207"/>
        <end position="252"/>
    </location>
</feature>
<feature type="compositionally biased region" description="Low complexity" evidence="1">
    <location>
        <begin position="169"/>
        <end position="179"/>
    </location>
</feature>
<feature type="compositionally biased region" description="Low complexity" evidence="1">
    <location>
        <begin position="190"/>
        <end position="205"/>
    </location>
</feature>
<reference evidence="2 3" key="2">
    <citation type="submission" date="2019-01" db="EMBL/GenBank/DDBJ databases">
        <title>The decoding of complex shrimp genome reveals the adaptation for benthos swimmer, frequently molting mechanism and breeding impact on genome.</title>
        <authorList>
            <person name="Sun Y."/>
            <person name="Gao Y."/>
            <person name="Yu Y."/>
        </authorList>
    </citation>
    <scope>NUCLEOTIDE SEQUENCE [LARGE SCALE GENOMIC DNA]</scope>
    <source>
        <tissue evidence="2">Muscle</tissue>
    </source>
</reference>
<proteinExistence type="predicted"/>
<sequence length="318" mass="34619">MASCPPCVRSNKDKHLRNLHIACIAADTLLAQLPALSMKVAVRSPRGGAVDRGRVAVPTTPCESSTFCYLLVLQSAELAFYLILHVVGGRLGAVQPDLYEDLYDDDAHDRAQARAALTRLRASGAITGNSFRNNRFIPNRGFGNNNGFRTSGFNSNGFRTSRFNNNGFSNRFPSNSRSTGFNSNNRFGTNNRVSSFNNNNRFASNPDRASSFNSNLANRFPTNTNSHFRGPNTANSGFGRPLSSSNPFTTKRSSGSSFSSSESLNAIPGSSDFKSASTSSSPFKSFNSNINRLGGNGYFFSMKTHGAEPVTYFIRYDD</sequence>
<dbReference type="Proteomes" id="UP000283509">
    <property type="component" value="Unassembled WGS sequence"/>
</dbReference>
<reference evidence="2 3" key="1">
    <citation type="submission" date="2018-04" db="EMBL/GenBank/DDBJ databases">
        <authorList>
            <person name="Zhang X."/>
            <person name="Yuan J."/>
            <person name="Li F."/>
            <person name="Xiang J."/>
        </authorList>
    </citation>
    <scope>NUCLEOTIDE SEQUENCE [LARGE SCALE GENOMIC DNA]</scope>
    <source>
        <tissue evidence="2">Muscle</tissue>
    </source>
</reference>
<name>A0A423TWA4_PENVA</name>
<feature type="region of interest" description="Disordered" evidence="1">
    <location>
        <begin position="169"/>
        <end position="262"/>
    </location>
</feature>
<protein>
    <submittedName>
        <fullName evidence="2">Uncharacterized protein</fullName>
    </submittedName>
</protein>
<dbReference type="OrthoDB" id="6381166at2759"/>
<dbReference type="EMBL" id="QCYY01001082">
    <property type="protein sequence ID" value="ROT80716.1"/>
    <property type="molecule type" value="Genomic_DNA"/>
</dbReference>
<accession>A0A423TWA4</accession>
<evidence type="ECO:0000256" key="1">
    <source>
        <dbReference type="SAM" id="MobiDB-lite"/>
    </source>
</evidence>
<evidence type="ECO:0000313" key="3">
    <source>
        <dbReference type="Proteomes" id="UP000283509"/>
    </source>
</evidence>